<keyword evidence="7" id="KW-1185">Reference proteome</keyword>
<dbReference type="CDD" id="cd03528">
    <property type="entry name" value="Rieske_RO_ferredoxin"/>
    <property type="match status" value="1"/>
</dbReference>
<keyword evidence="2" id="KW-0479">Metal-binding</keyword>
<evidence type="ECO:0000313" key="7">
    <source>
        <dbReference type="Proteomes" id="UP000386847"/>
    </source>
</evidence>
<proteinExistence type="predicted"/>
<evidence type="ECO:0000256" key="1">
    <source>
        <dbReference type="ARBA" id="ARBA00022714"/>
    </source>
</evidence>
<organism evidence="6 7">
    <name type="scientific">Raineyella fluvialis</name>
    <dbReference type="NCBI Taxonomy" id="2662261"/>
    <lineage>
        <taxon>Bacteria</taxon>
        <taxon>Bacillati</taxon>
        <taxon>Actinomycetota</taxon>
        <taxon>Actinomycetes</taxon>
        <taxon>Propionibacteriales</taxon>
        <taxon>Propionibacteriaceae</taxon>
        <taxon>Raineyella</taxon>
    </lineage>
</organism>
<dbReference type="SUPFAM" id="SSF50022">
    <property type="entry name" value="ISP domain"/>
    <property type="match status" value="1"/>
</dbReference>
<evidence type="ECO:0000259" key="5">
    <source>
        <dbReference type="PROSITE" id="PS51296"/>
    </source>
</evidence>
<gene>
    <name evidence="6" type="ORF">Rai3103_00420</name>
</gene>
<dbReference type="GO" id="GO:0004497">
    <property type="term" value="F:monooxygenase activity"/>
    <property type="evidence" value="ECO:0007669"/>
    <property type="project" value="UniProtKB-ARBA"/>
</dbReference>
<dbReference type="Pfam" id="PF00355">
    <property type="entry name" value="Rieske"/>
    <property type="match status" value="1"/>
</dbReference>
<evidence type="ECO:0000256" key="4">
    <source>
        <dbReference type="ARBA" id="ARBA00023014"/>
    </source>
</evidence>
<name>A0A5Q2F611_9ACTN</name>
<keyword evidence="1" id="KW-0001">2Fe-2S</keyword>
<dbReference type="PROSITE" id="PS51296">
    <property type="entry name" value="RIESKE"/>
    <property type="match status" value="1"/>
</dbReference>
<sequence>MGEGIVIAGVGEVADGGVLVVPKSTTHTEEDIAVFRVGDDYFALDDMCTHQEALLSRGWVEEGEVVCPLHLARFRLSDGMPTCFPATWPTPTHRVEVRDDVIVLFPGVPAEGAPVLER</sequence>
<dbReference type="KEGG" id="rain:Rai3103_00420"/>
<keyword evidence="3" id="KW-0408">Iron</keyword>
<accession>A0A5Q2F611</accession>
<feature type="domain" description="Rieske" evidence="5">
    <location>
        <begin position="5"/>
        <end position="104"/>
    </location>
</feature>
<evidence type="ECO:0000256" key="3">
    <source>
        <dbReference type="ARBA" id="ARBA00023004"/>
    </source>
</evidence>
<dbReference type="InterPro" id="IPR036922">
    <property type="entry name" value="Rieske_2Fe-2S_sf"/>
</dbReference>
<protein>
    <submittedName>
        <fullName evidence="6">Rieske 2Fe-2S domain-containing protein</fullName>
    </submittedName>
</protein>
<dbReference type="EMBL" id="CP045725">
    <property type="protein sequence ID" value="QGF22402.1"/>
    <property type="molecule type" value="Genomic_DNA"/>
</dbReference>
<keyword evidence="4" id="KW-0411">Iron-sulfur</keyword>
<dbReference type="GO" id="GO:0051537">
    <property type="term" value="F:2 iron, 2 sulfur cluster binding"/>
    <property type="evidence" value="ECO:0007669"/>
    <property type="project" value="UniProtKB-KW"/>
</dbReference>
<reference evidence="6 7" key="1">
    <citation type="submission" date="2019-10" db="EMBL/GenBank/DDBJ databases">
        <title>Genomic analysis of Raineyella sp. CBA3103.</title>
        <authorList>
            <person name="Roh S.W."/>
        </authorList>
    </citation>
    <scope>NUCLEOTIDE SEQUENCE [LARGE SCALE GENOMIC DNA]</scope>
    <source>
        <strain evidence="6 7">CBA3103</strain>
    </source>
</reference>
<dbReference type="GO" id="GO:0046872">
    <property type="term" value="F:metal ion binding"/>
    <property type="evidence" value="ECO:0007669"/>
    <property type="project" value="UniProtKB-KW"/>
</dbReference>
<evidence type="ECO:0000313" key="6">
    <source>
        <dbReference type="EMBL" id="QGF22402.1"/>
    </source>
</evidence>
<dbReference type="Proteomes" id="UP000386847">
    <property type="component" value="Chromosome"/>
</dbReference>
<dbReference type="RefSeq" id="WP_153570912.1">
    <property type="nucleotide sequence ID" value="NZ_CP045725.1"/>
</dbReference>
<dbReference type="InterPro" id="IPR017941">
    <property type="entry name" value="Rieske_2Fe-2S"/>
</dbReference>
<evidence type="ECO:0000256" key="2">
    <source>
        <dbReference type="ARBA" id="ARBA00022723"/>
    </source>
</evidence>
<dbReference type="Gene3D" id="2.102.10.10">
    <property type="entry name" value="Rieske [2Fe-2S] iron-sulphur domain"/>
    <property type="match status" value="1"/>
</dbReference>
<dbReference type="GO" id="GO:0016705">
    <property type="term" value="F:oxidoreductase activity, acting on paired donors, with incorporation or reduction of molecular oxygen"/>
    <property type="evidence" value="ECO:0007669"/>
    <property type="project" value="UniProtKB-ARBA"/>
</dbReference>
<dbReference type="AlphaFoldDB" id="A0A5Q2F611"/>